<dbReference type="STRING" id="1278073.MYSTI_06041"/>
<dbReference type="Pfam" id="PF04828">
    <property type="entry name" value="GFA"/>
    <property type="match status" value="1"/>
</dbReference>
<dbReference type="AlphaFoldDB" id="L7ULH9"/>
<evidence type="ECO:0000256" key="1">
    <source>
        <dbReference type="ARBA" id="ARBA00005495"/>
    </source>
</evidence>
<keyword evidence="3" id="KW-0862">Zinc</keyword>
<organism evidence="5 6">
    <name type="scientific">Myxococcus stipitatus (strain DSM 14675 / JCM 12634 / Mx s8)</name>
    <dbReference type="NCBI Taxonomy" id="1278073"/>
    <lineage>
        <taxon>Bacteria</taxon>
        <taxon>Pseudomonadati</taxon>
        <taxon>Myxococcota</taxon>
        <taxon>Myxococcia</taxon>
        <taxon>Myxococcales</taxon>
        <taxon>Cystobacterineae</taxon>
        <taxon>Myxococcaceae</taxon>
        <taxon>Myxococcus</taxon>
    </lineage>
</organism>
<dbReference type="SUPFAM" id="SSF51316">
    <property type="entry name" value="Mss4-like"/>
    <property type="match status" value="1"/>
</dbReference>
<proteinExistence type="inferred from homology"/>
<reference evidence="5 6" key="1">
    <citation type="journal article" date="2013" name="Genome Announc.">
        <title>Complete genome sequence of Myxococcus stipitatus strain DSM 14675, a fruiting myxobacterium.</title>
        <authorList>
            <person name="Huntley S."/>
            <person name="Kneip S."/>
            <person name="Treuner-Lange A."/>
            <person name="Sogaard-Andersen L."/>
        </authorList>
    </citation>
    <scope>NUCLEOTIDE SEQUENCE [LARGE SCALE GENOMIC DNA]</scope>
    <source>
        <strain evidence="6">DSM 14675 / JCM 12634 / Mx s8</strain>
    </source>
</reference>
<gene>
    <name evidence="5" type="ordered locus">MYSTI_06041</name>
</gene>
<dbReference type="HOGENOM" id="CLU_055491_7_2_7"/>
<keyword evidence="2" id="KW-0479">Metal-binding</keyword>
<evidence type="ECO:0000256" key="3">
    <source>
        <dbReference type="ARBA" id="ARBA00022833"/>
    </source>
</evidence>
<dbReference type="Gene3D" id="2.170.150.70">
    <property type="match status" value="1"/>
</dbReference>
<evidence type="ECO:0000313" key="6">
    <source>
        <dbReference type="Proteomes" id="UP000011131"/>
    </source>
</evidence>
<dbReference type="InterPro" id="IPR052355">
    <property type="entry name" value="CENP-V-like"/>
</dbReference>
<dbReference type="KEGG" id="msd:MYSTI_06041"/>
<dbReference type="GO" id="GO:0016846">
    <property type="term" value="F:carbon-sulfur lyase activity"/>
    <property type="evidence" value="ECO:0007669"/>
    <property type="project" value="InterPro"/>
</dbReference>
<dbReference type="eggNOG" id="COG3791">
    <property type="taxonomic scope" value="Bacteria"/>
</dbReference>
<evidence type="ECO:0000259" key="4">
    <source>
        <dbReference type="PROSITE" id="PS51891"/>
    </source>
</evidence>
<keyword evidence="6" id="KW-1185">Reference proteome</keyword>
<dbReference type="PANTHER" id="PTHR28620">
    <property type="entry name" value="CENTROMERE PROTEIN V"/>
    <property type="match status" value="1"/>
</dbReference>
<evidence type="ECO:0000256" key="2">
    <source>
        <dbReference type="ARBA" id="ARBA00022723"/>
    </source>
</evidence>
<dbReference type="PANTHER" id="PTHR28620:SF1">
    <property type="entry name" value="CENP-V_GFA DOMAIN-CONTAINING PROTEIN"/>
    <property type="match status" value="1"/>
</dbReference>
<name>L7ULH9_MYXSD</name>
<dbReference type="Proteomes" id="UP000011131">
    <property type="component" value="Chromosome"/>
</dbReference>
<comment type="similarity">
    <text evidence="1">Belongs to the Gfa family.</text>
</comment>
<sequence length="165" mass="18543">MLCWARGQSGGWGEPARLWAGSDGWLVPWGEALVKKTYQGSCHCGAVRYEADIDLSQETYKCNCSICTKDRTWVSIIGPEDFRLQAGESALTDYQFHTKQIHHLFCKHCGVHSFGWGEGGELGKFYTVRLNCLDDVDEQELVRARVTLVNGRDDSKAMPTEASHR</sequence>
<dbReference type="GO" id="GO:0046872">
    <property type="term" value="F:metal ion binding"/>
    <property type="evidence" value="ECO:0007669"/>
    <property type="project" value="UniProtKB-KW"/>
</dbReference>
<evidence type="ECO:0000313" key="5">
    <source>
        <dbReference type="EMBL" id="AGC47314.1"/>
    </source>
</evidence>
<protein>
    <recommendedName>
        <fullName evidence="4">CENP-V/GFA domain-containing protein</fullName>
    </recommendedName>
</protein>
<dbReference type="PATRIC" id="fig|1278073.3.peg.6124"/>
<accession>L7ULH9</accession>
<dbReference type="InterPro" id="IPR011057">
    <property type="entry name" value="Mss4-like_sf"/>
</dbReference>
<dbReference type="InterPro" id="IPR006913">
    <property type="entry name" value="CENP-V/GFA"/>
</dbReference>
<dbReference type="PROSITE" id="PS51891">
    <property type="entry name" value="CENP_V_GFA"/>
    <property type="match status" value="1"/>
</dbReference>
<dbReference type="EMBL" id="CP004025">
    <property type="protein sequence ID" value="AGC47314.1"/>
    <property type="molecule type" value="Genomic_DNA"/>
</dbReference>
<feature type="domain" description="CENP-V/GFA" evidence="4">
    <location>
        <begin position="38"/>
        <end position="155"/>
    </location>
</feature>